<dbReference type="Pfam" id="PF04307">
    <property type="entry name" value="YdjM"/>
    <property type="match status" value="1"/>
</dbReference>
<keyword evidence="1" id="KW-1133">Transmembrane helix</keyword>
<gene>
    <name evidence="2" type="ORF">DP131_00320</name>
</gene>
<protein>
    <submittedName>
        <fullName evidence="2">Metal-dependent hydrolase</fullName>
    </submittedName>
</protein>
<name>A0ABY0EWP5_CLOTA</name>
<organism evidence="2 3">
    <name type="scientific">Clostridium tetani</name>
    <dbReference type="NCBI Taxonomy" id="1513"/>
    <lineage>
        <taxon>Bacteria</taxon>
        <taxon>Bacillati</taxon>
        <taxon>Bacillota</taxon>
        <taxon>Clostridia</taxon>
        <taxon>Eubacteriales</taxon>
        <taxon>Clostridiaceae</taxon>
        <taxon>Clostridium</taxon>
    </lineage>
</organism>
<feature type="transmembrane region" description="Helical" evidence="1">
    <location>
        <begin position="113"/>
        <end position="131"/>
    </location>
</feature>
<evidence type="ECO:0000256" key="1">
    <source>
        <dbReference type="SAM" id="Phobius"/>
    </source>
</evidence>
<keyword evidence="2" id="KW-0378">Hydrolase</keyword>
<reference evidence="2 3" key="1">
    <citation type="submission" date="2018-06" db="EMBL/GenBank/DDBJ databases">
        <title>Genome conservation of Clostridium tetani.</title>
        <authorList>
            <person name="Bruggemann H."/>
            <person name="Popoff M.R."/>
        </authorList>
    </citation>
    <scope>NUCLEOTIDE SEQUENCE [LARGE SCALE GENOMIC DNA]</scope>
    <source>
        <strain evidence="2 3">63.05</strain>
    </source>
</reference>
<dbReference type="InterPro" id="IPR007404">
    <property type="entry name" value="YdjM-like"/>
</dbReference>
<sequence length="132" mass="15127">MLKKTHIAVGVMATLPIVYTTKNYYSIVGLLGATAPDIDIILGIKHRTITHSIVMLCITSLPIFIFNFNIGLIWFLNYFIHLILDSLTKMGVPFLYPWNRKNYGYKKIRTGSAEDLFICLISIYIIGYLFIF</sequence>
<dbReference type="GO" id="GO:0016787">
    <property type="term" value="F:hydrolase activity"/>
    <property type="evidence" value="ECO:0007669"/>
    <property type="project" value="UniProtKB-KW"/>
</dbReference>
<dbReference type="RefSeq" id="WP_129010657.1">
    <property type="nucleotide sequence ID" value="NZ_QMAU01000010.1"/>
</dbReference>
<evidence type="ECO:0000313" key="2">
    <source>
        <dbReference type="EMBL" id="RXI58950.1"/>
    </source>
</evidence>
<proteinExistence type="predicted"/>
<feature type="transmembrane region" description="Helical" evidence="1">
    <location>
        <begin position="72"/>
        <end position="92"/>
    </location>
</feature>
<keyword evidence="1" id="KW-0812">Transmembrane</keyword>
<dbReference type="Proteomes" id="UP000290273">
    <property type="component" value="Unassembled WGS sequence"/>
</dbReference>
<comment type="caution">
    <text evidence="2">The sequence shown here is derived from an EMBL/GenBank/DDBJ whole genome shotgun (WGS) entry which is preliminary data.</text>
</comment>
<keyword evidence="1" id="KW-0472">Membrane</keyword>
<feature type="transmembrane region" description="Helical" evidence="1">
    <location>
        <begin position="49"/>
        <end position="66"/>
    </location>
</feature>
<evidence type="ECO:0000313" key="3">
    <source>
        <dbReference type="Proteomes" id="UP000290273"/>
    </source>
</evidence>
<accession>A0ABY0EWP5</accession>
<dbReference type="EMBL" id="QMAU01000010">
    <property type="protein sequence ID" value="RXI58950.1"/>
    <property type="molecule type" value="Genomic_DNA"/>
</dbReference>